<protein>
    <submittedName>
        <fullName evidence="2">Uncharacterized protein</fullName>
    </submittedName>
</protein>
<gene>
    <name evidence="2" type="ORF">ACHAXA_011207</name>
</gene>
<accession>A0ABD3REY5</accession>
<dbReference type="EMBL" id="JALLPB020000248">
    <property type="protein sequence ID" value="KAL3811610.1"/>
    <property type="molecule type" value="Genomic_DNA"/>
</dbReference>
<feature type="compositionally biased region" description="Polar residues" evidence="1">
    <location>
        <begin position="40"/>
        <end position="59"/>
    </location>
</feature>
<name>A0ABD3REY5_9STRA</name>
<feature type="region of interest" description="Disordered" evidence="1">
    <location>
        <begin position="1"/>
        <end position="59"/>
    </location>
</feature>
<organism evidence="2 3">
    <name type="scientific">Cyclostephanos tholiformis</name>
    <dbReference type="NCBI Taxonomy" id="382380"/>
    <lineage>
        <taxon>Eukaryota</taxon>
        <taxon>Sar</taxon>
        <taxon>Stramenopiles</taxon>
        <taxon>Ochrophyta</taxon>
        <taxon>Bacillariophyta</taxon>
        <taxon>Coscinodiscophyceae</taxon>
        <taxon>Thalassiosirophycidae</taxon>
        <taxon>Stephanodiscales</taxon>
        <taxon>Stephanodiscaceae</taxon>
        <taxon>Cyclostephanos</taxon>
    </lineage>
</organism>
<sequence>MSDSNQITRDNEISKKQEQQQRSPYPAGPSPSVGGRSAPITEQQNYKSITVKPTTQNTRTRVFEMPLRRVQPSEGGFSGLLLSSTSHNDTVLDQKLASLPKQKLGGKSLSDPSLGQRWNVDHAALPRRPVDFPPLTRTNRVVRDVNLNVISNRISECLRSRSIKSRFSKSRGNVVKCRNIDFCKFTVALYAGDEGGVLVEVHRLCGDAISFMRDCRAVLNSAEGKILGGEKDLNDHEETPMFFRLPVSRTLFPKDARLPEVDDEMQAESVNVTANLLSSMQIDANMLGMESLVIQTDPEKTPKSAAVLASRMILCPDHVANRHFSVHNYVMSLLIYDDDCFAPSSEDSSAIHDEVVSIEDHATRLRNLAMSALSNAIGLLSDEGLLLPDIAPHREWYMSVLLPRLIEDLNAASLRPHDACFASRCLSTLAKSSVDFAAKFSAIGGFDAVKNAEEVGVRDFELLKRDAGRCHTIMRCCVK</sequence>
<evidence type="ECO:0000313" key="2">
    <source>
        <dbReference type="EMBL" id="KAL3811610.1"/>
    </source>
</evidence>
<evidence type="ECO:0000313" key="3">
    <source>
        <dbReference type="Proteomes" id="UP001530377"/>
    </source>
</evidence>
<reference evidence="2 3" key="1">
    <citation type="submission" date="2024-10" db="EMBL/GenBank/DDBJ databases">
        <title>Updated reference genomes for cyclostephanoid diatoms.</title>
        <authorList>
            <person name="Roberts W.R."/>
            <person name="Alverson A.J."/>
        </authorList>
    </citation>
    <scope>NUCLEOTIDE SEQUENCE [LARGE SCALE GENOMIC DNA]</scope>
    <source>
        <strain evidence="2 3">AJA228-03</strain>
    </source>
</reference>
<dbReference type="AlphaFoldDB" id="A0ABD3REY5"/>
<comment type="caution">
    <text evidence="2">The sequence shown here is derived from an EMBL/GenBank/DDBJ whole genome shotgun (WGS) entry which is preliminary data.</text>
</comment>
<dbReference type="Proteomes" id="UP001530377">
    <property type="component" value="Unassembled WGS sequence"/>
</dbReference>
<proteinExistence type="predicted"/>
<keyword evidence="3" id="KW-1185">Reference proteome</keyword>
<feature type="compositionally biased region" description="Basic and acidic residues" evidence="1">
    <location>
        <begin position="9"/>
        <end position="19"/>
    </location>
</feature>
<evidence type="ECO:0000256" key="1">
    <source>
        <dbReference type="SAM" id="MobiDB-lite"/>
    </source>
</evidence>